<evidence type="ECO:0000313" key="2">
    <source>
        <dbReference type="Proteomes" id="UP000516384"/>
    </source>
</evidence>
<accession>A0A7H0YH73</accession>
<name>A0A7H0YH73_9BACL</name>
<keyword evidence="1" id="KW-0614">Plasmid</keyword>
<protein>
    <submittedName>
        <fullName evidence="1">Uncharacterized protein</fullName>
    </submittedName>
</protein>
<dbReference type="Proteomes" id="UP000516384">
    <property type="component" value="Plasmid pPlas1"/>
</dbReference>
<dbReference type="RefSeq" id="WP_190299738.1">
    <property type="nucleotide sequence ID" value="NZ_CP061173.1"/>
</dbReference>
<reference evidence="1 2" key="1">
    <citation type="submission" date="2020-09" db="EMBL/GenBank/DDBJ databases">
        <title>Characterization of Paenibacillus peoriae strain ZF390 with broad-spectrum antimicrobial activity as a potential biocontrol agent.</title>
        <authorList>
            <person name="Li L."/>
            <person name="Zhao Y."/>
            <person name="Li B."/>
            <person name="Xie X."/>
        </authorList>
    </citation>
    <scope>NUCLEOTIDE SEQUENCE [LARGE SCALE GENOMIC DNA]</scope>
    <source>
        <strain evidence="1 2">ZF390</strain>
        <plasmid evidence="1 2">pPlas1</plasmid>
    </source>
</reference>
<organism evidence="1 2">
    <name type="scientific">Paenibacillus peoriae</name>
    <dbReference type="NCBI Taxonomy" id="59893"/>
    <lineage>
        <taxon>Bacteria</taxon>
        <taxon>Bacillati</taxon>
        <taxon>Bacillota</taxon>
        <taxon>Bacilli</taxon>
        <taxon>Bacillales</taxon>
        <taxon>Paenibacillaceae</taxon>
        <taxon>Paenibacillus</taxon>
    </lineage>
</organism>
<evidence type="ECO:0000313" key="1">
    <source>
        <dbReference type="EMBL" id="QNR70431.1"/>
    </source>
</evidence>
<geneLocation type="plasmid" evidence="1 2">
    <name>pPlas1</name>
</geneLocation>
<gene>
    <name evidence="1" type="ORF">IAQ67_28355</name>
</gene>
<proteinExistence type="predicted"/>
<dbReference type="AlphaFoldDB" id="A0A7H0YH73"/>
<dbReference type="EMBL" id="CP061173">
    <property type="protein sequence ID" value="QNR70431.1"/>
    <property type="molecule type" value="Genomic_DNA"/>
</dbReference>
<sequence length="134" mass="14499">MAVRKKATEATEATEMAVEQLETVDTPAVEEVKEAPAPKAEKKAAVETAKGVVSETTHQLGIFSDYIYNARNEGVDIVVENLGYGDVYVHERGVAKVGDLTQRLTFGESRTFPATSKVYAASASQPVIQILELK</sequence>